<name>A0A2P2LRZ4_RHIMU</name>
<protein>
    <submittedName>
        <fullName evidence="1">Uncharacterized protein</fullName>
    </submittedName>
</protein>
<evidence type="ECO:0000313" key="1">
    <source>
        <dbReference type="EMBL" id="MBX20724.1"/>
    </source>
</evidence>
<accession>A0A2P2LRZ4</accession>
<sequence>MHRIIPFMYLVGIRRLKAPSTKTNKRRKFLWLTQPNLHHNHILQHTICNIMD</sequence>
<dbReference type="EMBL" id="GGEC01040240">
    <property type="protein sequence ID" value="MBX20724.1"/>
    <property type="molecule type" value="Transcribed_RNA"/>
</dbReference>
<dbReference type="AlphaFoldDB" id="A0A2P2LRZ4"/>
<proteinExistence type="predicted"/>
<reference evidence="1" key="1">
    <citation type="submission" date="2018-02" db="EMBL/GenBank/DDBJ databases">
        <title>Rhizophora mucronata_Transcriptome.</title>
        <authorList>
            <person name="Meera S.P."/>
            <person name="Sreeshan A."/>
            <person name="Augustine A."/>
        </authorList>
    </citation>
    <scope>NUCLEOTIDE SEQUENCE</scope>
    <source>
        <tissue evidence="1">Leaf</tissue>
    </source>
</reference>
<organism evidence="1">
    <name type="scientific">Rhizophora mucronata</name>
    <name type="common">Asiatic mangrove</name>
    <dbReference type="NCBI Taxonomy" id="61149"/>
    <lineage>
        <taxon>Eukaryota</taxon>
        <taxon>Viridiplantae</taxon>
        <taxon>Streptophyta</taxon>
        <taxon>Embryophyta</taxon>
        <taxon>Tracheophyta</taxon>
        <taxon>Spermatophyta</taxon>
        <taxon>Magnoliopsida</taxon>
        <taxon>eudicotyledons</taxon>
        <taxon>Gunneridae</taxon>
        <taxon>Pentapetalae</taxon>
        <taxon>rosids</taxon>
        <taxon>fabids</taxon>
        <taxon>Malpighiales</taxon>
        <taxon>Rhizophoraceae</taxon>
        <taxon>Rhizophora</taxon>
    </lineage>
</organism>